<dbReference type="RefSeq" id="WP_359876334.1">
    <property type="nucleotide sequence ID" value="NZ_JBEYHT010000018.1"/>
</dbReference>
<name>A0A160P274_STRLU</name>
<dbReference type="InterPro" id="IPR013216">
    <property type="entry name" value="Methyltransf_11"/>
</dbReference>
<accession>A0A160P274</accession>
<dbReference type="AlphaFoldDB" id="A0A160P274"/>
<protein>
    <submittedName>
        <fullName evidence="2">Methyltransferase</fullName>
    </submittedName>
</protein>
<gene>
    <name evidence="2" type="ORF">SLA_3904</name>
</gene>
<dbReference type="PANTHER" id="PTHR43591">
    <property type="entry name" value="METHYLTRANSFERASE"/>
    <property type="match status" value="1"/>
</dbReference>
<organism evidence="2 3">
    <name type="scientific">Streptomyces laurentii</name>
    <dbReference type="NCBI Taxonomy" id="39478"/>
    <lineage>
        <taxon>Bacteria</taxon>
        <taxon>Bacillati</taxon>
        <taxon>Actinomycetota</taxon>
        <taxon>Actinomycetes</taxon>
        <taxon>Kitasatosporales</taxon>
        <taxon>Streptomycetaceae</taxon>
        <taxon>Streptomyces</taxon>
    </lineage>
</organism>
<dbReference type="KEGG" id="slau:SLA_3904"/>
<reference evidence="2 3" key="1">
    <citation type="journal article" date="2016" name="Genome Announc.">
        <title>Complete Genome Sequence of Thiostrepton-Producing Streptomyces laurentii ATCC 31255.</title>
        <authorList>
            <person name="Doi K."/>
            <person name="Fujino Y."/>
            <person name="Nagayoshi Y."/>
            <person name="Ohshima T."/>
            <person name="Ogata S."/>
        </authorList>
    </citation>
    <scope>NUCLEOTIDE SEQUENCE [LARGE SCALE GENOMIC DNA]</scope>
    <source>
        <strain evidence="2 3">ATCC 31255</strain>
    </source>
</reference>
<evidence type="ECO:0000313" key="2">
    <source>
        <dbReference type="EMBL" id="BAU84805.1"/>
    </source>
</evidence>
<dbReference type="Gene3D" id="3.40.50.150">
    <property type="entry name" value="Vaccinia Virus protein VP39"/>
    <property type="match status" value="1"/>
</dbReference>
<keyword evidence="2" id="KW-0808">Transferase</keyword>
<dbReference type="SUPFAM" id="SSF53335">
    <property type="entry name" value="S-adenosyl-L-methionine-dependent methyltransferases"/>
    <property type="match status" value="1"/>
</dbReference>
<dbReference type="InterPro" id="IPR029063">
    <property type="entry name" value="SAM-dependent_MTases_sf"/>
</dbReference>
<dbReference type="GO" id="GO:0032259">
    <property type="term" value="P:methylation"/>
    <property type="evidence" value="ECO:0007669"/>
    <property type="project" value="UniProtKB-KW"/>
</dbReference>
<dbReference type="EMBL" id="AP017424">
    <property type="protein sequence ID" value="BAU84805.1"/>
    <property type="molecule type" value="Genomic_DNA"/>
</dbReference>
<keyword evidence="2" id="KW-0489">Methyltransferase</keyword>
<sequence length="282" mass="31202">MTDDDMRQAVPAMGPMVERTYGPVDLSREPIFAGGFINFGYWRDIDLDHPVGEPERVRSQEDLYRHVLDSLTAAELPEHPRILDVGCGLGMGCAVALREYGPAAVTGMDIHPDQLERARDAQAGLLAADGERLRFVRGAAERMPMTDGEFDALISVEAAQHFPDLDAFAAEAARVLRPGGRVAVTSFFTVDDAPGRTEEPARLLETYANGLDIARPVQALADAFTAAGLKRVRVESIGPDVWPGWDRWLAQWWAPGTWPRNFLRAYEDHVLDYYVVTATRPV</sequence>
<dbReference type="PANTHER" id="PTHR43591:SF24">
    <property type="entry name" value="2-METHOXY-6-POLYPRENYL-1,4-BENZOQUINOL METHYLASE, MITOCHONDRIAL"/>
    <property type="match status" value="1"/>
</dbReference>
<dbReference type="Proteomes" id="UP000217676">
    <property type="component" value="Chromosome"/>
</dbReference>
<dbReference type="CDD" id="cd02440">
    <property type="entry name" value="AdoMet_MTases"/>
    <property type="match status" value="1"/>
</dbReference>
<evidence type="ECO:0000313" key="3">
    <source>
        <dbReference type="Proteomes" id="UP000217676"/>
    </source>
</evidence>
<dbReference type="GO" id="GO:0008757">
    <property type="term" value="F:S-adenosylmethionine-dependent methyltransferase activity"/>
    <property type="evidence" value="ECO:0007669"/>
    <property type="project" value="InterPro"/>
</dbReference>
<feature type="domain" description="Methyltransferase type 11" evidence="1">
    <location>
        <begin position="83"/>
        <end position="183"/>
    </location>
</feature>
<proteinExistence type="predicted"/>
<dbReference type="Pfam" id="PF08241">
    <property type="entry name" value="Methyltransf_11"/>
    <property type="match status" value="1"/>
</dbReference>
<evidence type="ECO:0000259" key="1">
    <source>
        <dbReference type="Pfam" id="PF08241"/>
    </source>
</evidence>
<keyword evidence="3" id="KW-1185">Reference proteome</keyword>